<reference evidence="2 3" key="1">
    <citation type="submission" date="2018-03" db="EMBL/GenBank/DDBJ databases">
        <authorList>
            <person name="Keele B.F."/>
        </authorList>
    </citation>
    <scope>NUCLEOTIDE SEQUENCE [LARGE SCALE GENOMIC DNA]</scope>
    <source>
        <strain evidence="2 3">CECT 8626</strain>
    </source>
</reference>
<dbReference type="Proteomes" id="UP000244924">
    <property type="component" value="Unassembled WGS sequence"/>
</dbReference>
<dbReference type="InterPro" id="IPR010753">
    <property type="entry name" value="DUF1330"/>
</dbReference>
<dbReference type="InterPro" id="IPR011008">
    <property type="entry name" value="Dimeric_a/b-barrel"/>
</dbReference>
<proteinExistence type="predicted"/>
<gene>
    <name evidence="2" type="ORF">DEA8626_03923</name>
</gene>
<name>A0A2R8BN75_9RHOB</name>
<dbReference type="SUPFAM" id="SSF54909">
    <property type="entry name" value="Dimeric alpha+beta barrel"/>
    <property type="match status" value="1"/>
</dbReference>
<feature type="domain" description="DUF1330" evidence="1">
    <location>
        <begin position="4"/>
        <end position="95"/>
    </location>
</feature>
<evidence type="ECO:0000259" key="1">
    <source>
        <dbReference type="Pfam" id="PF07045"/>
    </source>
</evidence>
<dbReference type="EMBL" id="OMOQ01000005">
    <property type="protein sequence ID" value="SPH24889.1"/>
    <property type="molecule type" value="Genomic_DNA"/>
</dbReference>
<sequence length="96" mass="10929">MPRAYWMVHVNVVDAQNYAEYVRLDTPVIESYGGRFIVRGGQSLAPEAPQKDRHVIVEFPDYDAAVACYHSEDYQKAAAIRRNYAESDFVIVEGMT</sequence>
<dbReference type="Pfam" id="PF07045">
    <property type="entry name" value="DUF1330"/>
    <property type="match status" value="1"/>
</dbReference>
<evidence type="ECO:0000313" key="3">
    <source>
        <dbReference type="Proteomes" id="UP000244924"/>
    </source>
</evidence>
<keyword evidence="3" id="KW-1185">Reference proteome</keyword>
<dbReference type="Gene3D" id="3.30.70.100">
    <property type="match status" value="1"/>
</dbReference>
<evidence type="ECO:0000313" key="2">
    <source>
        <dbReference type="EMBL" id="SPH24889.1"/>
    </source>
</evidence>
<organism evidence="2 3">
    <name type="scientific">Albidovulum aquaemixtae</name>
    <dbReference type="NCBI Taxonomy" id="1542388"/>
    <lineage>
        <taxon>Bacteria</taxon>
        <taxon>Pseudomonadati</taxon>
        <taxon>Pseudomonadota</taxon>
        <taxon>Alphaproteobacteria</taxon>
        <taxon>Rhodobacterales</taxon>
        <taxon>Paracoccaceae</taxon>
        <taxon>Albidovulum</taxon>
    </lineage>
</organism>
<protein>
    <recommendedName>
        <fullName evidence="1">DUF1330 domain-containing protein</fullName>
    </recommendedName>
</protein>
<dbReference type="RefSeq" id="WP_108854891.1">
    <property type="nucleotide sequence ID" value="NZ_OMOQ01000005.1"/>
</dbReference>
<dbReference type="OrthoDB" id="9806380at2"/>
<accession>A0A2R8BN75</accession>
<dbReference type="PANTHER" id="PTHR41521:SF4">
    <property type="entry name" value="BLR0684 PROTEIN"/>
    <property type="match status" value="1"/>
</dbReference>
<dbReference type="AlphaFoldDB" id="A0A2R8BN75"/>
<dbReference type="PANTHER" id="PTHR41521">
    <property type="match status" value="1"/>
</dbReference>